<keyword evidence="1" id="KW-0812">Transmembrane</keyword>
<protein>
    <submittedName>
        <fullName evidence="2">Uncharacterized protein</fullName>
    </submittedName>
</protein>
<keyword evidence="1" id="KW-1133">Transmembrane helix</keyword>
<evidence type="ECO:0000313" key="3">
    <source>
        <dbReference type="Proteomes" id="UP001565242"/>
    </source>
</evidence>
<proteinExistence type="predicted"/>
<evidence type="ECO:0000256" key="1">
    <source>
        <dbReference type="SAM" id="Phobius"/>
    </source>
</evidence>
<keyword evidence="3" id="KW-1185">Reference proteome</keyword>
<organism evidence="2 3">
    <name type="scientific">Lactococcus muris</name>
    <dbReference type="NCBI Taxonomy" id="2941330"/>
    <lineage>
        <taxon>Bacteria</taxon>
        <taxon>Bacillati</taxon>
        <taxon>Bacillota</taxon>
        <taxon>Bacilli</taxon>
        <taxon>Lactobacillales</taxon>
        <taxon>Streptococcaceae</taxon>
        <taxon>Lactococcus</taxon>
    </lineage>
</organism>
<accession>A0ABV4D8J9</accession>
<feature type="transmembrane region" description="Helical" evidence="1">
    <location>
        <begin position="62"/>
        <end position="86"/>
    </location>
</feature>
<keyword evidence="1" id="KW-0472">Membrane</keyword>
<sequence length="98" mass="10814">MDIVKQSKQETGYFQLLLLPILFFASTPALISASLGWRPAKVVSVIRTAYSLWRRGHSLRTALSLATGGWGWAVSLLLQFGIAWLVSQAFTGSWIVGF</sequence>
<reference evidence="2 3" key="1">
    <citation type="submission" date="2024-03" db="EMBL/GenBank/DDBJ databases">
        <title>Mouse gut bacterial collection (mGBC) of GemPharmatech.</title>
        <authorList>
            <person name="He Y."/>
            <person name="Dong L."/>
            <person name="Wu D."/>
            <person name="Gao X."/>
            <person name="Lin Z."/>
        </authorList>
    </citation>
    <scope>NUCLEOTIDE SEQUENCE [LARGE SCALE GENOMIC DNA]</scope>
    <source>
        <strain evidence="2 3">20-218</strain>
    </source>
</reference>
<feature type="transmembrane region" description="Helical" evidence="1">
    <location>
        <begin position="12"/>
        <end position="37"/>
    </location>
</feature>
<name>A0ABV4D8J9_9LACT</name>
<dbReference type="EMBL" id="JBCLSQ010000013">
    <property type="protein sequence ID" value="MEY8538082.1"/>
    <property type="molecule type" value="Genomic_DNA"/>
</dbReference>
<evidence type="ECO:0000313" key="2">
    <source>
        <dbReference type="EMBL" id="MEY8538082.1"/>
    </source>
</evidence>
<dbReference type="Proteomes" id="UP001565242">
    <property type="component" value="Unassembled WGS sequence"/>
</dbReference>
<dbReference type="RefSeq" id="WP_369918246.1">
    <property type="nucleotide sequence ID" value="NZ_JBCLSQ010000013.1"/>
</dbReference>
<gene>
    <name evidence="2" type="ORF">AALM99_06470</name>
</gene>
<comment type="caution">
    <text evidence="2">The sequence shown here is derived from an EMBL/GenBank/DDBJ whole genome shotgun (WGS) entry which is preliminary data.</text>
</comment>